<protein>
    <recommendedName>
        <fullName evidence="6">Steroid 5-alpha reductase C-terminal domain-containing protein</fullName>
    </recommendedName>
</protein>
<dbReference type="Gene3D" id="1.20.120.1630">
    <property type="match status" value="1"/>
</dbReference>
<dbReference type="Proteomes" id="UP001147695">
    <property type="component" value="Unassembled WGS sequence"/>
</dbReference>
<evidence type="ECO:0000256" key="1">
    <source>
        <dbReference type="SAM" id="MobiDB-lite"/>
    </source>
</evidence>
<accession>A0A9W9R0X4</accession>
<organism evidence="4 5">
    <name type="scientific">Penicillium brevicompactum</name>
    <dbReference type="NCBI Taxonomy" id="5074"/>
    <lineage>
        <taxon>Eukaryota</taxon>
        <taxon>Fungi</taxon>
        <taxon>Dikarya</taxon>
        <taxon>Ascomycota</taxon>
        <taxon>Pezizomycotina</taxon>
        <taxon>Eurotiomycetes</taxon>
        <taxon>Eurotiomycetidae</taxon>
        <taxon>Eurotiales</taxon>
        <taxon>Aspergillaceae</taxon>
        <taxon>Penicillium</taxon>
    </lineage>
</organism>
<dbReference type="InterPro" id="IPR010721">
    <property type="entry name" value="UstE-like"/>
</dbReference>
<keyword evidence="2" id="KW-1133">Transmembrane helix</keyword>
<evidence type="ECO:0008006" key="6">
    <source>
        <dbReference type="Google" id="ProtNLM"/>
    </source>
</evidence>
<dbReference type="PANTHER" id="PTHR32251">
    <property type="entry name" value="3-OXO-5-ALPHA-STEROID 4-DEHYDROGENASE"/>
    <property type="match status" value="1"/>
</dbReference>
<evidence type="ECO:0000256" key="2">
    <source>
        <dbReference type="SAM" id="Phobius"/>
    </source>
</evidence>
<dbReference type="Proteomes" id="UP001148299">
    <property type="component" value="Unassembled WGS sequence"/>
</dbReference>
<feature type="transmembrane region" description="Helical" evidence="2">
    <location>
        <begin position="115"/>
        <end position="134"/>
    </location>
</feature>
<dbReference type="GO" id="GO:0016020">
    <property type="term" value="C:membrane"/>
    <property type="evidence" value="ECO:0007669"/>
    <property type="project" value="TreeGrafter"/>
</dbReference>
<dbReference type="AlphaFoldDB" id="A0A9W9R0X4"/>
<sequence length="303" mass="33048">MTRDLRDVINAHGPDREVDRRWTGAFSFKAMSQSEKKSAPGDRKGALHGDRNDKGPSPLGTSIFIALRILDPVLQYGILLPGAASLATPVLGLFGGTPLPLEAAPVALGLSPWRLTLLGMSLLGSLKGIFYLTYVSEARMPIATALLVGVFKAFSTTVNSLMFCAAATSATKSYVPDQSTGWHPILSAACAIFTLGITVETVSELQRRSFKKDPSGKGKGKVYTGGLFRIARHINYGGYTIWKAAAGLAASGWGWGGLTLLWLLAEFRRRGIPALDAYCEKRYGQDWDQFKQRTRWKMIPFLY</sequence>
<proteinExistence type="predicted"/>
<evidence type="ECO:0000313" key="4">
    <source>
        <dbReference type="EMBL" id="KAJ5350104.1"/>
    </source>
</evidence>
<keyword evidence="2" id="KW-0472">Membrane</keyword>
<dbReference type="Pfam" id="PF06966">
    <property type="entry name" value="DUF1295"/>
    <property type="match status" value="1"/>
</dbReference>
<evidence type="ECO:0000313" key="5">
    <source>
        <dbReference type="Proteomes" id="UP001148299"/>
    </source>
</evidence>
<feature type="transmembrane region" description="Helical" evidence="2">
    <location>
        <begin position="146"/>
        <end position="170"/>
    </location>
</feature>
<name>A0A9W9R0X4_PENBR</name>
<reference evidence="4" key="1">
    <citation type="submission" date="2022-12" db="EMBL/GenBank/DDBJ databases">
        <authorList>
            <person name="Petersen C."/>
        </authorList>
    </citation>
    <scope>NUCLEOTIDE SEQUENCE</scope>
    <source>
        <strain evidence="3">IBT 35673</strain>
        <strain evidence="4">IBT 35675</strain>
    </source>
</reference>
<dbReference type="EMBL" id="JAPZBQ010000002">
    <property type="protein sequence ID" value="KAJ5345338.1"/>
    <property type="molecule type" value="Genomic_DNA"/>
</dbReference>
<feature type="transmembrane region" description="Helical" evidence="2">
    <location>
        <begin position="73"/>
        <end position="95"/>
    </location>
</feature>
<comment type="caution">
    <text evidence="4">The sequence shown here is derived from an EMBL/GenBank/DDBJ whole genome shotgun (WGS) entry which is preliminary data.</text>
</comment>
<keyword evidence="5" id="KW-1185">Reference proteome</keyword>
<feature type="compositionally biased region" description="Basic and acidic residues" evidence="1">
    <location>
        <begin position="34"/>
        <end position="54"/>
    </location>
</feature>
<dbReference type="EMBL" id="JAPZBR010000006">
    <property type="protein sequence ID" value="KAJ5350104.1"/>
    <property type="molecule type" value="Genomic_DNA"/>
</dbReference>
<feature type="region of interest" description="Disordered" evidence="1">
    <location>
        <begin position="30"/>
        <end position="55"/>
    </location>
</feature>
<reference evidence="4" key="2">
    <citation type="journal article" date="2023" name="IMA Fungus">
        <title>Comparative genomic study of the Penicillium genus elucidates a diverse pangenome and 15 lateral gene transfer events.</title>
        <authorList>
            <person name="Petersen C."/>
            <person name="Sorensen T."/>
            <person name="Nielsen M.R."/>
            <person name="Sondergaard T.E."/>
            <person name="Sorensen J.L."/>
            <person name="Fitzpatrick D.A."/>
            <person name="Frisvad J.C."/>
            <person name="Nielsen K.L."/>
        </authorList>
    </citation>
    <scope>NUCLEOTIDE SEQUENCE</scope>
    <source>
        <strain evidence="3">IBT 35673</strain>
        <strain evidence="4">IBT 35675</strain>
    </source>
</reference>
<evidence type="ECO:0000313" key="3">
    <source>
        <dbReference type="EMBL" id="KAJ5345338.1"/>
    </source>
</evidence>
<feature type="transmembrane region" description="Helical" evidence="2">
    <location>
        <begin position="182"/>
        <end position="202"/>
    </location>
</feature>
<dbReference type="PANTHER" id="PTHR32251:SF15">
    <property type="entry name" value="3-OXO-5-ALPHA-STEROID 4-DEHYDROGENASE (DUF1295)"/>
    <property type="match status" value="1"/>
</dbReference>
<keyword evidence="2" id="KW-0812">Transmembrane</keyword>
<gene>
    <name evidence="3" type="ORF">N7452_003342</name>
    <name evidence="4" type="ORF">N7541_007831</name>
</gene>